<sequence length="260" mass="28561">MLSFHARKTVEGCAGITLLNPVSSKKLWNLSLMRTLLFDIDGTLLLTNRGGQGALEIALQQEFDLPGATADVHYAGRTDRGILDELLVLNGLEPTESNRERLQNRYISLLPQMLQQRGGTVLPGVVELLERLAKDARVCVSVMTGNLVETAHHKLDHFGLRHYVRWIVGGDRDVHRDDLARRAREVIRSEAGEQACERIMVIGDTPADIRCGHAIGATVVAVCTGGYSREMLELENPLLVVDDLSDLVKLLPVLVGEAGD</sequence>
<dbReference type="InterPro" id="IPR023214">
    <property type="entry name" value="HAD_sf"/>
</dbReference>
<dbReference type="Gene3D" id="3.40.50.1000">
    <property type="entry name" value="HAD superfamily/HAD-like"/>
    <property type="match status" value="1"/>
</dbReference>
<accession>A0ABP9W2S2</accession>
<gene>
    <name evidence="5" type="primary">gph_2</name>
    <name evidence="5" type="ORF">Rcae01_05965</name>
</gene>
<comment type="caution">
    <text evidence="5">The sequence shown here is derived from an EMBL/GenBank/DDBJ whole genome shotgun (WGS) entry which is preliminary data.</text>
</comment>
<dbReference type="SUPFAM" id="SSF56784">
    <property type="entry name" value="HAD-like"/>
    <property type="match status" value="1"/>
</dbReference>
<evidence type="ECO:0000313" key="6">
    <source>
        <dbReference type="Proteomes" id="UP001416858"/>
    </source>
</evidence>
<dbReference type="InterPro" id="IPR036412">
    <property type="entry name" value="HAD-like_sf"/>
</dbReference>
<keyword evidence="6" id="KW-1185">Reference proteome</keyword>
<dbReference type="InterPro" id="IPR023198">
    <property type="entry name" value="PGP-like_dom2"/>
</dbReference>
<evidence type="ECO:0000256" key="4">
    <source>
        <dbReference type="ARBA" id="ARBA00013078"/>
    </source>
</evidence>
<proteinExistence type="inferred from homology"/>
<dbReference type="SFLD" id="SFLDG01129">
    <property type="entry name" value="C1.5:_HAD__Beta-PGM__Phosphata"/>
    <property type="match status" value="1"/>
</dbReference>
<comment type="similarity">
    <text evidence="3">Belongs to the HAD-like hydrolase superfamily. CbbY/CbbZ/Gph/YieH family.</text>
</comment>
<protein>
    <recommendedName>
        <fullName evidence="4">phosphoglycolate phosphatase</fullName>
        <ecNumber evidence="4">3.1.3.18</ecNumber>
    </recommendedName>
</protein>
<evidence type="ECO:0000256" key="2">
    <source>
        <dbReference type="ARBA" id="ARBA00004818"/>
    </source>
</evidence>
<dbReference type="SFLD" id="SFLDS00003">
    <property type="entry name" value="Haloacid_Dehalogenase"/>
    <property type="match status" value="1"/>
</dbReference>
<evidence type="ECO:0000256" key="1">
    <source>
        <dbReference type="ARBA" id="ARBA00000830"/>
    </source>
</evidence>
<dbReference type="InterPro" id="IPR041492">
    <property type="entry name" value="HAD_2"/>
</dbReference>
<dbReference type="PANTHER" id="PTHR43434:SF1">
    <property type="entry name" value="PHOSPHOGLYCOLATE PHOSPHATASE"/>
    <property type="match status" value="1"/>
</dbReference>
<comment type="catalytic activity">
    <reaction evidence="1">
        <text>2-phosphoglycolate + H2O = glycolate + phosphate</text>
        <dbReference type="Rhea" id="RHEA:14369"/>
        <dbReference type="ChEBI" id="CHEBI:15377"/>
        <dbReference type="ChEBI" id="CHEBI:29805"/>
        <dbReference type="ChEBI" id="CHEBI:43474"/>
        <dbReference type="ChEBI" id="CHEBI:58033"/>
        <dbReference type="EC" id="3.1.3.18"/>
    </reaction>
</comment>
<reference evidence="5 6" key="1">
    <citation type="submission" date="2024-02" db="EMBL/GenBank/DDBJ databases">
        <title>Rhodopirellula caenicola NBRC 110016.</title>
        <authorList>
            <person name="Ichikawa N."/>
            <person name="Katano-Makiyama Y."/>
            <person name="Hidaka K."/>
        </authorList>
    </citation>
    <scope>NUCLEOTIDE SEQUENCE [LARGE SCALE GENOMIC DNA]</scope>
    <source>
        <strain evidence="5 6">NBRC 110016</strain>
    </source>
</reference>
<name>A0ABP9W2S2_9BACT</name>
<dbReference type="Proteomes" id="UP001416858">
    <property type="component" value="Unassembled WGS sequence"/>
</dbReference>
<dbReference type="EMBL" id="BAABRO010000023">
    <property type="protein sequence ID" value="GAA5510457.1"/>
    <property type="molecule type" value="Genomic_DNA"/>
</dbReference>
<dbReference type="InterPro" id="IPR050155">
    <property type="entry name" value="HAD-like_hydrolase_sf"/>
</dbReference>
<dbReference type="Pfam" id="PF13419">
    <property type="entry name" value="HAD_2"/>
    <property type="match status" value="1"/>
</dbReference>
<evidence type="ECO:0000313" key="5">
    <source>
        <dbReference type="EMBL" id="GAA5510457.1"/>
    </source>
</evidence>
<organism evidence="5 6">
    <name type="scientific">Novipirellula caenicola</name>
    <dbReference type="NCBI Taxonomy" id="1536901"/>
    <lineage>
        <taxon>Bacteria</taxon>
        <taxon>Pseudomonadati</taxon>
        <taxon>Planctomycetota</taxon>
        <taxon>Planctomycetia</taxon>
        <taxon>Pirellulales</taxon>
        <taxon>Pirellulaceae</taxon>
        <taxon>Novipirellula</taxon>
    </lineage>
</organism>
<dbReference type="EC" id="3.1.3.18" evidence="4"/>
<dbReference type="PANTHER" id="PTHR43434">
    <property type="entry name" value="PHOSPHOGLYCOLATE PHOSPHATASE"/>
    <property type="match status" value="1"/>
</dbReference>
<dbReference type="Gene3D" id="1.10.150.240">
    <property type="entry name" value="Putative phosphatase, domain 2"/>
    <property type="match status" value="1"/>
</dbReference>
<evidence type="ECO:0000256" key="3">
    <source>
        <dbReference type="ARBA" id="ARBA00006171"/>
    </source>
</evidence>
<comment type="pathway">
    <text evidence="2">Organic acid metabolism; glycolate biosynthesis; glycolate from 2-phosphoglycolate: step 1/1.</text>
</comment>